<evidence type="ECO:0000256" key="4">
    <source>
        <dbReference type="ARBA" id="ARBA00022833"/>
    </source>
</evidence>
<dbReference type="GO" id="GO:0046872">
    <property type="term" value="F:metal ion binding"/>
    <property type="evidence" value="ECO:0007669"/>
    <property type="project" value="UniProtKB-KW"/>
</dbReference>
<dbReference type="InterPro" id="IPR001915">
    <property type="entry name" value="Peptidase_M48"/>
</dbReference>
<feature type="transmembrane region" description="Helical" evidence="7">
    <location>
        <begin position="33"/>
        <end position="64"/>
    </location>
</feature>
<dbReference type="Proteomes" id="UP000530928">
    <property type="component" value="Unassembled WGS sequence"/>
</dbReference>
<evidence type="ECO:0000256" key="7">
    <source>
        <dbReference type="SAM" id="Phobius"/>
    </source>
</evidence>
<keyword evidence="1 6" id="KW-0645">Protease</keyword>
<dbReference type="CDD" id="cd07326">
    <property type="entry name" value="M56_BlaR1_MecR1_like"/>
    <property type="match status" value="1"/>
</dbReference>
<dbReference type="AlphaFoldDB" id="A0A7W0HQM0"/>
<dbReference type="InterPro" id="IPR052173">
    <property type="entry name" value="Beta-lactam_resp_regulator"/>
</dbReference>
<keyword evidence="7" id="KW-0472">Membrane</keyword>
<accession>A0A7W0HQM0</accession>
<evidence type="ECO:0000256" key="2">
    <source>
        <dbReference type="ARBA" id="ARBA00022723"/>
    </source>
</evidence>
<proteinExistence type="inferred from homology"/>
<reference evidence="9 10" key="1">
    <citation type="submission" date="2020-07" db="EMBL/GenBank/DDBJ databases">
        <title>Genomic Encyclopedia of Type Strains, Phase IV (KMG-IV): sequencing the most valuable type-strain genomes for metagenomic binning, comparative biology and taxonomic classification.</title>
        <authorList>
            <person name="Goeker M."/>
        </authorList>
    </citation>
    <scope>NUCLEOTIDE SEQUENCE [LARGE SCALE GENOMIC DNA]</scope>
    <source>
        <strain evidence="9 10">DSM 45533</strain>
    </source>
</reference>
<evidence type="ECO:0000313" key="10">
    <source>
        <dbReference type="Proteomes" id="UP000530928"/>
    </source>
</evidence>
<evidence type="ECO:0000313" key="9">
    <source>
        <dbReference type="EMBL" id="MBA2892000.1"/>
    </source>
</evidence>
<feature type="transmembrane region" description="Helical" evidence="7">
    <location>
        <begin position="84"/>
        <end position="104"/>
    </location>
</feature>
<keyword evidence="4 6" id="KW-0862">Zinc</keyword>
<protein>
    <submittedName>
        <fullName evidence="9">Zn-dependent protease with chaperone function</fullName>
    </submittedName>
</protein>
<evidence type="ECO:0000256" key="5">
    <source>
        <dbReference type="ARBA" id="ARBA00023049"/>
    </source>
</evidence>
<dbReference type="RefSeq" id="WP_181610740.1">
    <property type="nucleotide sequence ID" value="NZ_BAABAM010000002.1"/>
</dbReference>
<evidence type="ECO:0000259" key="8">
    <source>
        <dbReference type="Pfam" id="PF01435"/>
    </source>
</evidence>
<dbReference type="Gene3D" id="3.30.2010.10">
    <property type="entry name" value="Metalloproteases ('zincins'), catalytic domain"/>
    <property type="match status" value="1"/>
</dbReference>
<keyword evidence="5 6" id="KW-0482">Metalloprotease</keyword>
<evidence type="ECO:0000256" key="1">
    <source>
        <dbReference type="ARBA" id="ARBA00022670"/>
    </source>
</evidence>
<keyword evidence="7" id="KW-1133">Transmembrane helix</keyword>
<dbReference type="Pfam" id="PF01435">
    <property type="entry name" value="Peptidase_M48"/>
    <property type="match status" value="1"/>
</dbReference>
<organism evidence="9 10">
    <name type="scientific">Nonomuraea soli</name>
    <dbReference type="NCBI Taxonomy" id="1032476"/>
    <lineage>
        <taxon>Bacteria</taxon>
        <taxon>Bacillati</taxon>
        <taxon>Actinomycetota</taxon>
        <taxon>Actinomycetes</taxon>
        <taxon>Streptosporangiales</taxon>
        <taxon>Streptosporangiaceae</taxon>
        <taxon>Nonomuraea</taxon>
    </lineage>
</organism>
<keyword evidence="2" id="KW-0479">Metal-binding</keyword>
<dbReference type="PANTHER" id="PTHR34978:SF3">
    <property type="entry name" value="SLR0241 PROTEIN"/>
    <property type="match status" value="1"/>
</dbReference>
<dbReference type="EMBL" id="JACDUR010000003">
    <property type="protein sequence ID" value="MBA2892000.1"/>
    <property type="molecule type" value="Genomic_DNA"/>
</dbReference>
<dbReference type="PANTHER" id="PTHR34978">
    <property type="entry name" value="POSSIBLE SENSOR-TRANSDUCER PROTEIN BLAR"/>
    <property type="match status" value="1"/>
</dbReference>
<comment type="similarity">
    <text evidence="6">Belongs to the peptidase M48 family.</text>
</comment>
<comment type="cofactor">
    <cofactor evidence="6">
        <name>Zn(2+)</name>
        <dbReference type="ChEBI" id="CHEBI:29105"/>
    </cofactor>
    <text evidence="6">Binds 1 zinc ion per subunit.</text>
</comment>
<gene>
    <name evidence="9" type="ORF">HNR30_003341</name>
</gene>
<dbReference type="GO" id="GO:0004222">
    <property type="term" value="F:metalloendopeptidase activity"/>
    <property type="evidence" value="ECO:0007669"/>
    <property type="project" value="InterPro"/>
</dbReference>
<keyword evidence="10" id="KW-1185">Reference proteome</keyword>
<evidence type="ECO:0000256" key="6">
    <source>
        <dbReference type="RuleBase" id="RU003983"/>
    </source>
</evidence>
<keyword evidence="7" id="KW-0812">Transmembrane</keyword>
<comment type="caution">
    <text evidence="9">The sequence shown here is derived from an EMBL/GenBank/DDBJ whole genome shotgun (WGS) entry which is preliminary data.</text>
</comment>
<dbReference type="GO" id="GO:0006508">
    <property type="term" value="P:proteolysis"/>
    <property type="evidence" value="ECO:0007669"/>
    <property type="project" value="UniProtKB-KW"/>
</dbReference>
<evidence type="ECO:0000256" key="3">
    <source>
        <dbReference type="ARBA" id="ARBA00022801"/>
    </source>
</evidence>
<name>A0A7W0HQM0_9ACTN</name>
<sequence length="331" mass="34877">MIWFVVAALGVLPALFSRRLATAAWPHQHPRAALALWLAVGVSAGVGAISLGLIAAVAPLAAAFPHGMHALTHQLLDGQGLTGLGPLHVAALTWSAGLLAWLLWHTGRVTARTLAERRRQRTLIDLLAVHSADHDAYVLPDDAPVAYCVSGRVVLSRGTIDLLTEQELAAVLAHERAHARGRHDLLRLPFVAIGLAFPRLKPAREAVEALLEMLADDHARRPHGDRVLAGAIVQMISPAASPGMGFADGVVVQRVERLLTGLGKGSRLIPLAAYTASVLLTSGPVAVAVAPILCSARVLDCEGQRTIVVVGCPPPHVQRPVLAQSSATSSR</sequence>
<feature type="domain" description="Peptidase M48" evidence="8">
    <location>
        <begin position="122"/>
        <end position="189"/>
    </location>
</feature>
<keyword evidence="3 6" id="KW-0378">Hydrolase</keyword>